<sequence>MPRLRFEAPKTGTDANQLTNVLLSLDHPSTVNNRPCVVEEANYPLSGFIGFM</sequence>
<evidence type="ECO:0000313" key="1">
    <source>
        <dbReference type="EMBL" id="KAG6118437.1"/>
    </source>
</evidence>
<dbReference type="Proteomes" id="UP000732380">
    <property type="component" value="Unassembled WGS sequence"/>
</dbReference>
<gene>
    <name evidence="1" type="ORF">E4U13_000224</name>
</gene>
<accession>A0A9P7TVX5</accession>
<keyword evidence="2" id="KW-1185">Reference proteome</keyword>
<organism evidence="1 2">
    <name type="scientific">Claviceps humidiphila</name>
    <dbReference type="NCBI Taxonomy" id="1294629"/>
    <lineage>
        <taxon>Eukaryota</taxon>
        <taxon>Fungi</taxon>
        <taxon>Dikarya</taxon>
        <taxon>Ascomycota</taxon>
        <taxon>Pezizomycotina</taxon>
        <taxon>Sordariomycetes</taxon>
        <taxon>Hypocreomycetidae</taxon>
        <taxon>Hypocreales</taxon>
        <taxon>Clavicipitaceae</taxon>
        <taxon>Claviceps</taxon>
    </lineage>
</organism>
<name>A0A9P7TVX5_9HYPO</name>
<dbReference type="AlphaFoldDB" id="A0A9P7TVX5"/>
<protein>
    <submittedName>
        <fullName evidence="1">Uncharacterized protein</fullName>
    </submittedName>
</protein>
<proteinExistence type="predicted"/>
<comment type="caution">
    <text evidence="1">The sequence shown here is derived from an EMBL/GenBank/DDBJ whole genome shotgun (WGS) entry which is preliminary data.</text>
</comment>
<evidence type="ECO:0000313" key="2">
    <source>
        <dbReference type="Proteomes" id="UP000732380"/>
    </source>
</evidence>
<dbReference type="EMBL" id="SRQM01000103">
    <property type="protein sequence ID" value="KAG6118437.1"/>
    <property type="molecule type" value="Genomic_DNA"/>
</dbReference>
<reference evidence="1 2" key="1">
    <citation type="journal article" date="2020" name="bioRxiv">
        <title>Whole genome comparisons of ergot fungi reveals the divergence and evolution of species within the genus Claviceps are the result of varying mechanisms driving genome evolution and host range expansion.</title>
        <authorList>
            <person name="Wyka S.A."/>
            <person name="Mondo S.J."/>
            <person name="Liu M."/>
            <person name="Dettman J."/>
            <person name="Nalam V."/>
            <person name="Broders K.D."/>
        </authorList>
    </citation>
    <scope>NUCLEOTIDE SEQUENCE [LARGE SCALE GENOMIC DNA]</scope>
    <source>
        <strain evidence="1 2">LM576</strain>
    </source>
</reference>